<dbReference type="Gene3D" id="3.40.50.880">
    <property type="match status" value="1"/>
</dbReference>
<evidence type="ECO:0000313" key="1">
    <source>
        <dbReference type="EMBL" id="KAK7424650.1"/>
    </source>
</evidence>
<accession>A0ABR1HTW4</accession>
<dbReference type="PANTHER" id="PTHR43068:SF1">
    <property type="entry name" value="SLR1854 PROTEIN"/>
    <property type="match status" value="1"/>
</dbReference>
<name>A0ABR1HTW4_9HYPO</name>
<sequence length="114" mass="12416">MHASKECQHPLSWSESGFSLDSFSFVFLPGGRDRAVRQILDDTTVHSLLAEYFPQARRPNGVKAVGAICHGVLALANAEDADGQILGAYYKTYGAGSEDVEDSVKKCLKDPEKQ</sequence>
<protein>
    <recommendedName>
        <fullName evidence="3">DJ-1/PfpI domain-containing protein</fullName>
    </recommendedName>
</protein>
<dbReference type="Pfam" id="PF17124">
    <property type="entry name" value="ThiJ_like"/>
    <property type="match status" value="1"/>
</dbReference>
<comment type="caution">
    <text evidence="1">The sequence shown here is derived from an EMBL/GenBank/DDBJ whole genome shotgun (WGS) entry which is preliminary data.</text>
</comment>
<dbReference type="EMBL" id="JAZAVK010000089">
    <property type="protein sequence ID" value="KAK7424650.1"/>
    <property type="molecule type" value="Genomic_DNA"/>
</dbReference>
<dbReference type="PANTHER" id="PTHR43068">
    <property type="entry name" value="SLR1854 PROTEIN"/>
    <property type="match status" value="1"/>
</dbReference>
<evidence type="ECO:0008006" key="3">
    <source>
        <dbReference type="Google" id="ProtNLM"/>
    </source>
</evidence>
<keyword evidence="2" id="KW-1185">Reference proteome</keyword>
<proteinExistence type="predicted"/>
<dbReference type="SUPFAM" id="SSF52317">
    <property type="entry name" value="Class I glutamine amidotransferase-like"/>
    <property type="match status" value="1"/>
</dbReference>
<dbReference type="InterPro" id="IPR032633">
    <property type="entry name" value="ThiJ-like"/>
</dbReference>
<dbReference type="Proteomes" id="UP001498421">
    <property type="component" value="Unassembled WGS sequence"/>
</dbReference>
<gene>
    <name evidence="1" type="ORF">QQZ08_008533</name>
</gene>
<reference evidence="1 2" key="1">
    <citation type="journal article" date="2025" name="Microbiol. Resour. Announc.">
        <title>Draft genome sequences for Neonectria magnoliae and Neonectria punicea, canker pathogens of Liriodendron tulipifera and Acer saccharum in West Virginia.</title>
        <authorList>
            <person name="Petronek H.M."/>
            <person name="Kasson M.T."/>
            <person name="Metheny A.M."/>
            <person name="Stauder C.M."/>
            <person name="Lovett B."/>
            <person name="Lynch S.C."/>
            <person name="Garnas J.R."/>
            <person name="Kasson L.R."/>
            <person name="Stajich J.E."/>
        </authorList>
    </citation>
    <scope>NUCLEOTIDE SEQUENCE [LARGE SCALE GENOMIC DNA]</scope>
    <source>
        <strain evidence="1 2">NRRL 64651</strain>
    </source>
</reference>
<dbReference type="InterPro" id="IPR029062">
    <property type="entry name" value="Class_I_gatase-like"/>
</dbReference>
<organism evidence="1 2">
    <name type="scientific">Neonectria magnoliae</name>
    <dbReference type="NCBI Taxonomy" id="2732573"/>
    <lineage>
        <taxon>Eukaryota</taxon>
        <taxon>Fungi</taxon>
        <taxon>Dikarya</taxon>
        <taxon>Ascomycota</taxon>
        <taxon>Pezizomycotina</taxon>
        <taxon>Sordariomycetes</taxon>
        <taxon>Hypocreomycetidae</taxon>
        <taxon>Hypocreales</taxon>
        <taxon>Nectriaceae</taxon>
        <taxon>Neonectria</taxon>
    </lineage>
</organism>
<evidence type="ECO:0000313" key="2">
    <source>
        <dbReference type="Proteomes" id="UP001498421"/>
    </source>
</evidence>